<keyword evidence="2" id="KW-1185">Reference proteome</keyword>
<protein>
    <submittedName>
        <fullName evidence="1">Uncharacterized protein</fullName>
    </submittedName>
</protein>
<dbReference type="PANTHER" id="PTHR38111:SF6">
    <property type="entry name" value="FINGER DOMAIN PROTEIN, PUTATIVE (AFU_ORTHOLOGUE AFUA_8G01940)-RELATED"/>
    <property type="match status" value="1"/>
</dbReference>
<name>A0AAD6IPE7_PENCN</name>
<dbReference type="Proteomes" id="UP001219568">
    <property type="component" value="Unassembled WGS sequence"/>
</dbReference>
<comment type="caution">
    <text evidence="1">The sequence shown here is derived from an EMBL/GenBank/DDBJ whole genome shotgun (WGS) entry which is preliminary data.</text>
</comment>
<evidence type="ECO:0000313" key="2">
    <source>
        <dbReference type="Proteomes" id="UP001219568"/>
    </source>
</evidence>
<dbReference type="InterPro" id="IPR053178">
    <property type="entry name" value="Osmoadaptation_assoc"/>
</dbReference>
<reference evidence="1" key="1">
    <citation type="journal article" date="2023" name="IMA Fungus">
        <title>Comparative genomic study of the Penicillium genus elucidates a diverse pangenome and 15 lateral gene transfer events.</title>
        <authorList>
            <person name="Petersen C."/>
            <person name="Sorensen T."/>
            <person name="Nielsen M.R."/>
            <person name="Sondergaard T.E."/>
            <person name="Sorensen J.L."/>
            <person name="Fitzpatrick D.A."/>
            <person name="Frisvad J.C."/>
            <person name="Nielsen K.L."/>
        </authorList>
    </citation>
    <scope>NUCLEOTIDE SEQUENCE</scope>
    <source>
        <strain evidence="1">IBT 15450</strain>
    </source>
</reference>
<sequence length="432" mass="47511">MHATKRVQNANAASGGGSRALAPTLTKAVHVLPLQPTKKNAHLPQASIDEIVAPKLVASALDQQYREGFCAFIDASFPISTYAYITRINVSWFDVARNHGASGKAVDWALRCLGSLHIGRAHDDERQVMASRELYGRALRSLFWSINKPSLVAADETLAAAILLGGYEMVNATGQASWLLHSRGISDLFCLRGPQAHTRGLGRNLLASFRGFLVFEALTRGEACFLEREEWRAITSDTIKAEQQLGKACRLCELIEYAFYEIAQCPGFLARTRALVAYSHATDITKEHLICRMTRCQEALCDLQSQLSTGAWVARQSSNPENGNFIGLIPPSVADTLGMFSLEGVSSAIALIQQLLSVLESDCTRRTVKSLSVRPADDSMWNLVKDSTLIVQRTTRGRSNLQPAKLELQEKAETWLDPLCMSMGMRAEKLSI</sequence>
<proteinExistence type="predicted"/>
<organism evidence="1 2">
    <name type="scientific">Penicillium canescens</name>
    <dbReference type="NCBI Taxonomy" id="5083"/>
    <lineage>
        <taxon>Eukaryota</taxon>
        <taxon>Fungi</taxon>
        <taxon>Dikarya</taxon>
        <taxon>Ascomycota</taxon>
        <taxon>Pezizomycotina</taxon>
        <taxon>Eurotiomycetes</taxon>
        <taxon>Eurotiomycetidae</taxon>
        <taxon>Eurotiales</taxon>
        <taxon>Aspergillaceae</taxon>
        <taxon>Penicillium</taxon>
    </lineage>
</organism>
<accession>A0AAD6IPE7</accession>
<evidence type="ECO:0000313" key="1">
    <source>
        <dbReference type="EMBL" id="KAJ6058024.1"/>
    </source>
</evidence>
<dbReference type="AlphaFoldDB" id="A0AAD6IPE7"/>
<reference evidence="1" key="2">
    <citation type="submission" date="2023-01" db="EMBL/GenBank/DDBJ databases">
        <authorList>
            <person name="Petersen C."/>
        </authorList>
    </citation>
    <scope>NUCLEOTIDE SEQUENCE</scope>
    <source>
        <strain evidence="1">IBT 15450</strain>
    </source>
</reference>
<gene>
    <name evidence="1" type="ORF">N7460_001298</name>
</gene>
<dbReference type="EMBL" id="JAQJZL010000001">
    <property type="protein sequence ID" value="KAJ6058024.1"/>
    <property type="molecule type" value="Genomic_DNA"/>
</dbReference>
<dbReference type="PANTHER" id="PTHR38111">
    <property type="entry name" value="ZN(2)-C6 FUNGAL-TYPE DOMAIN-CONTAINING PROTEIN-RELATED"/>
    <property type="match status" value="1"/>
</dbReference>